<dbReference type="InterPro" id="IPR005225">
    <property type="entry name" value="Small_GTP-bd"/>
</dbReference>
<sequence>MSRDPSLEYSQMKQKYEFRDPRATCIKCVLVGDSGVGKSSLAARIASRKFKEEYVPTVFDNYAATVTLDEKSFHFSLFDTAGKEDYDRLRVISYMNCDVFLVCYSVHERDSLADIEAHWVPEIKQYLPKTPYILVATQTDRRTPKSDGVDVQPYVSFKEASEVANRCGASSYVECSAMTSEGVSDVIREIIETVQKSVTCRSKEATCCGCIIM</sequence>
<dbReference type="GO" id="GO:0003924">
    <property type="term" value="F:GTPase activity"/>
    <property type="evidence" value="ECO:0007669"/>
    <property type="project" value="InterPro"/>
</dbReference>
<keyword evidence="5" id="KW-1185">Reference proteome</keyword>
<reference evidence="4" key="2">
    <citation type="submission" date="2020-11" db="EMBL/GenBank/DDBJ databases">
        <authorList>
            <person name="McCartney M.A."/>
            <person name="Auch B."/>
            <person name="Kono T."/>
            <person name="Mallez S."/>
            <person name="Becker A."/>
            <person name="Gohl D.M."/>
            <person name="Silverstein K.A.T."/>
            <person name="Koren S."/>
            <person name="Bechman K.B."/>
            <person name="Herman A."/>
            <person name="Abrahante J.E."/>
            <person name="Garbe J."/>
        </authorList>
    </citation>
    <scope>NUCLEOTIDE SEQUENCE</scope>
    <source>
        <strain evidence="4">Duluth1</strain>
        <tissue evidence="4">Whole animal</tissue>
    </source>
</reference>
<evidence type="ECO:0000256" key="1">
    <source>
        <dbReference type="ARBA" id="ARBA00010142"/>
    </source>
</evidence>
<reference evidence="4" key="1">
    <citation type="journal article" date="2019" name="bioRxiv">
        <title>The Genome of the Zebra Mussel, Dreissena polymorpha: A Resource for Invasive Species Research.</title>
        <authorList>
            <person name="McCartney M.A."/>
            <person name="Auch B."/>
            <person name="Kono T."/>
            <person name="Mallez S."/>
            <person name="Zhang Y."/>
            <person name="Obille A."/>
            <person name="Becker A."/>
            <person name="Abrahante J.E."/>
            <person name="Garbe J."/>
            <person name="Badalamenti J.P."/>
            <person name="Herman A."/>
            <person name="Mangelson H."/>
            <person name="Liachko I."/>
            <person name="Sullivan S."/>
            <person name="Sone E.D."/>
            <person name="Koren S."/>
            <person name="Silverstein K.A.T."/>
            <person name="Beckman K.B."/>
            <person name="Gohl D.M."/>
        </authorList>
    </citation>
    <scope>NUCLEOTIDE SEQUENCE</scope>
    <source>
        <strain evidence="4">Duluth1</strain>
        <tissue evidence="4">Whole animal</tissue>
    </source>
</reference>
<evidence type="ECO:0000256" key="3">
    <source>
        <dbReference type="ARBA" id="ARBA00023134"/>
    </source>
</evidence>
<dbReference type="PANTHER" id="PTHR24072">
    <property type="entry name" value="RHO FAMILY GTPASE"/>
    <property type="match status" value="1"/>
</dbReference>
<keyword evidence="3" id="KW-0342">GTP-binding</keyword>
<dbReference type="SMART" id="SM00173">
    <property type="entry name" value="RAS"/>
    <property type="match status" value="1"/>
</dbReference>
<dbReference type="InterPro" id="IPR001806">
    <property type="entry name" value="Small_GTPase"/>
</dbReference>
<evidence type="ECO:0000313" key="4">
    <source>
        <dbReference type="EMBL" id="KAH3858975.1"/>
    </source>
</evidence>
<comment type="similarity">
    <text evidence="1">Belongs to the small GTPase superfamily. Rho family.</text>
</comment>
<dbReference type="FunFam" id="3.40.50.300:FF:001179">
    <property type="entry name" value="Rho family GTPase"/>
    <property type="match status" value="1"/>
</dbReference>
<dbReference type="PROSITE" id="PS51420">
    <property type="entry name" value="RHO"/>
    <property type="match status" value="1"/>
</dbReference>
<dbReference type="InterPro" id="IPR003578">
    <property type="entry name" value="Small_GTPase_Rho"/>
</dbReference>
<dbReference type="SMART" id="SM00174">
    <property type="entry name" value="RHO"/>
    <property type="match status" value="1"/>
</dbReference>
<name>A0A9D4RA87_DREPO</name>
<dbReference type="PRINTS" id="PR00449">
    <property type="entry name" value="RASTRNSFRMNG"/>
</dbReference>
<dbReference type="EMBL" id="JAIWYP010000003">
    <property type="protein sequence ID" value="KAH3858975.1"/>
    <property type="molecule type" value="Genomic_DNA"/>
</dbReference>
<evidence type="ECO:0000256" key="2">
    <source>
        <dbReference type="ARBA" id="ARBA00022741"/>
    </source>
</evidence>
<dbReference type="PROSITE" id="PS51421">
    <property type="entry name" value="RAS"/>
    <property type="match status" value="1"/>
</dbReference>
<dbReference type="Proteomes" id="UP000828390">
    <property type="component" value="Unassembled WGS sequence"/>
</dbReference>
<proteinExistence type="inferred from homology"/>
<dbReference type="Pfam" id="PF00071">
    <property type="entry name" value="Ras"/>
    <property type="match status" value="1"/>
</dbReference>
<protein>
    <submittedName>
        <fullName evidence="4">Uncharacterized protein</fullName>
    </submittedName>
</protein>
<dbReference type="Gene3D" id="3.40.50.300">
    <property type="entry name" value="P-loop containing nucleotide triphosphate hydrolases"/>
    <property type="match status" value="1"/>
</dbReference>
<keyword evidence="2" id="KW-0547">Nucleotide-binding</keyword>
<dbReference type="SMART" id="SM00175">
    <property type="entry name" value="RAB"/>
    <property type="match status" value="1"/>
</dbReference>
<dbReference type="GO" id="GO:0007264">
    <property type="term" value="P:small GTPase-mediated signal transduction"/>
    <property type="evidence" value="ECO:0007669"/>
    <property type="project" value="InterPro"/>
</dbReference>
<dbReference type="CDD" id="cd00157">
    <property type="entry name" value="Rho"/>
    <property type="match status" value="1"/>
</dbReference>
<dbReference type="AlphaFoldDB" id="A0A9D4RA87"/>
<organism evidence="4 5">
    <name type="scientific">Dreissena polymorpha</name>
    <name type="common">Zebra mussel</name>
    <name type="synonym">Mytilus polymorpha</name>
    <dbReference type="NCBI Taxonomy" id="45954"/>
    <lineage>
        <taxon>Eukaryota</taxon>
        <taxon>Metazoa</taxon>
        <taxon>Spiralia</taxon>
        <taxon>Lophotrochozoa</taxon>
        <taxon>Mollusca</taxon>
        <taxon>Bivalvia</taxon>
        <taxon>Autobranchia</taxon>
        <taxon>Heteroconchia</taxon>
        <taxon>Euheterodonta</taxon>
        <taxon>Imparidentia</taxon>
        <taxon>Neoheterodontei</taxon>
        <taxon>Myida</taxon>
        <taxon>Dreissenoidea</taxon>
        <taxon>Dreissenidae</taxon>
        <taxon>Dreissena</taxon>
    </lineage>
</organism>
<dbReference type="GO" id="GO:0005525">
    <property type="term" value="F:GTP binding"/>
    <property type="evidence" value="ECO:0007669"/>
    <property type="project" value="UniProtKB-KW"/>
</dbReference>
<accession>A0A9D4RA87</accession>
<comment type="caution">
    <text evidence="4">The sequence shown here is derived from an EMBL/GenBank/DDBJ whole genome shotgun (WGS) entry which is preliminary data.</text>
</comment>
<dbReference type="NCBIfam" id="TIGR00231">
    <property type="entry name" value="small_GTP"/>
    <property type="match status" value="1"/>
</dbReference>
<dbReference type="SUPFAM" id="SSF52540">
    <property type="entry name" value="P-loop containing nucleoside triphosphate hydrolases"/>
    <property type="match status" value="1"/>
</dbReference>
<evidence type="ECO:0000313" key="5">
    <source>
        <dbReference type="Proteomes" id="UP000828390"/>
    </source>
</evidence>
<dbReference type="PROSITE" id="PS51419">
    <property type="entry name" value="RAB"/>
    <property type="match status" value="1"/>
</dbReference>
<gene>
    <name evidence="4" type="ORF">DPMN_101621</name>
</gene>
<dbReference type="InterPro" id="IPR027417">
    <property type="entry name" value="P-loop_NTPase"/>
</dbReference>